<proteinExistence type="predicted"/>
<dbReference type="Gene3D" id="2.60.40.10">
    <property type="entry name" value="Immunoglobulins"/>
    <property type="match status" value="1"/>
</dbReference>
<feature type="compositionally biased region" description="Basic and acidic residues" evidence="1">
    <location>
        <begin position="623"/>
        <end position="633"/>
    </location>
</feature>
<feature type="compositionally biased region" description="Polar residues" evidence="1">
    <location>
        <begin position="364"/>
        <end position="373"/>
    </location>
</feature>
<name>A0AAV2SZ29_CALDB</name>
<evidence type="ECO:0000313" key="3">
    <source>
        <dbReference type="EMBL" id="CAL5129356.1"/>
    </source>
</evidence>
<dbReference type="Proteomes" id="UP001497525">
    <property type="component" value="Unassembled WGS sequence"/>
</dbReference>
<dbReference type="InterPro" id="IPR013783">
    <property type="entry name" value="Ig-like_fold"/>
</dbReference>
<dbReference type="AlphaFoldDB" id="A0AAV2SZ29"/>
<evidence type="ECO:0000313" key="4">
    <source>
        <dbReference type="Proteomes" id="UP001497525"/>
    </source>
</evidence>
<feature type="region of interest" description="Disordered" evidence="1">
    <location>
        <begin position="302"/>
        <end position="374"/>
    </location>
</feature>
<feature type="compositionally biased region" description="Basic and acidic residues" evidence="1">
    <location>
        <begin position="333"/>
        <end position="346"/>
    </location>
</feature>
<dbReference type="InterPro" id="IPR007110">
    <property type="entry name" value="Ig-like_dom"/>
</dbReference>
<comment type="caution">
    <text evidence="3">The sequence shown here is derived from an EMBL/GenBank/DDBJ whole genome shotgun (WGS) entry which is preliminary data.</text>
</comment>
<feature type="region of interest" description="Disordered" evidence="1">
    <location>
        <begin position="487"/>
        <end position="633"/>
    </location>
</feature>
<feature type="domain" description="Ig-like" evidence="2">
    <location>
        <begin position="172"/>
        <end position="297"/>
    </location>
</feature>
<evidence type="ECO:0000256" key="1">
    <source>
        <dbReference type="SAM" id="MobiDB-lite"/>
    </source>
</evidence>
<reference evidence="3" key="1">
    <citation type="submission" date="2024-06" db="EMBL/GenBank/DDBJ databases">
        <authorList>
            <person name="Liu X."/>
            <person name="Lenzi L."/>
            <person name="Haldenby T S."/>
            <person name="Uol C."/>
        </authorList>
    </citation>
    <scope>NUCLEOTIDE SEQUENCE</scope>
</reference>
<feature type="compositionally biased region" description="Polar residues" evidence="1">
    <location>
        <begin position="526"/>
        <end position="540"/>
    </location>
</feature>
<dbReference type="InterPro" id="IPR003599">
    <property type="entry name" value="Ig_sub"/>
</dbReference>
<feature type="compositionally biased region" description="Polar residues" evidence="1">
    <location>
        <begin position="308"/>
        <end position="320"/>
    </location>
</feature>
<feature type="compositionally biased region" description="Polar residues" evidence="1">
    <location>
        <begin position="413"/>
        <end position="423"/>
    </location>
</feature>
<dbReference type="SUPFAM" id="SSF48726">
    <property type="entry name" value="Immunoglobulin"/>
    <property type="match status" value="1"/>
</dbReference>
<feature type="region of interest" description="Disordered" evidence="1">
    <location>
        <begin position="412"/>
        <end position="457"/>
    </location>
</feature>
<dbReference type="SMART" id="SM00409">
    <property type="entry name" value="IG"/>
    <property type="match status" value="2"/>
</dbReference>
<dbReference type="InterPro" id="IPR036179">
    <property type="entry name" value="Ig-like_dom_sf"/>
</dbReference>
<dbReference type="EMBL" id="CAXLJL010000001">
    <property type="protein sequence ID" value="CAL5129356.1"/>
    <property type="molecule type" value="Genomic_DNA"/>
</dbReference>
<dbReference type="PROSITE" id="PS50835">
    <property type="entry name" value="IG_LIKE"/>
    <property type="match status" value="1"/>
</dbReference>
<organism evidence="3 4">
    <name type="scientific">Calicophoron daubneyi</name>
    <name type="common">Rumen fluke</name>
    <name type="synonym">Paramphistomum daubneyi</name>
    <dbReference type="NCBI Taxonomy" id="300641"/>
    <lineage>
        <taxon>Eukaryota</taxon>
        <taxon>Metazoa</taxon>
        <taxon>Spiralia</taxon>
        <taxon>Lophotrochozoa</taxon>
        <taxon>Platyhelminthes</taxon>
        <taxon>Trematoda</taxon>
        <taxon>Digenea</taxon>
        <taxon>Plagiorchiida</taxon>
        <taxon>Pronocephalata</taxon>
        <taxon>Paramphistomoidea</taxon>
        <taxon>Paramphistomidae</taxon>
        <taxon>Calicophoron</taxon>
    </lineage>
</organism>
<feature type="compositionally biased region" description="Polar residues" evidence="1">
    <location>
        <begin position="572"/>
        <end position="585"/>
    </location>
</feature>
<protein>
    <recommendedName>
        <fullName evidence="2">Ig-like domain-containing protein</fullName>
    </recommendedName>
</protein>
<accession>A0AAV2SZ29</accession>
<gene>
    <name evidence="3" type="ORF">CDAUBV1_LOCUS287</name>
</gene>
<sequence length="633" mass="70453">MTKSMPPSGSYGSGLMQPTVRLQHITVVESSPTRMEMKVLFNDSNEFSWLREDPSGNRVPVKYDFHIEHVITGSTDPSGRENFVLSNSGKVGSEATQVLARKHKRLLDSGAPQGVVIQHQLIIWAAKLEDAGKYFGVTKIPQPNGLSVLQETEFRLEVRPQPRFPLLPVQPPEFIRPLTLRTKTVPGQSNPVLELTCSVASNPAPRCLFYKNNSPVPVVILPLLTSEQDKTDITLRSFSGKYAVVSSPYRQSVVSATVGYLRNLILLIHNLGPEDVATYTCRAWNYTGKTETEAKVLRSDLQVPPADQSPSPQYEQTGSLSDRMRQAQMETMKSARDIESTARTHGDVMPPNRHVDSRPPLPSSAGNTLNRSQLPGDRDRFFEAADKTLQLHSRVLDLERKFYLHSCPHSLPSGRTKSTSSHPISRPFRMCLGHNPKPKKSEAGSVRSVRRAKSMNDAQIPASCEQLRSELSDLVEDVFAHDLTLNNLPKLPGEYQPYETPPSGADYSPRGAQPSPSYAPQPYPHDTSQYSTPTALSQRSGRCYPEGQEDRDPMANQGYSPHPSTARRPSYDETNSDGMSETSSVIPLPLARSSVRRSGGPKVVIDRRSQRRRSRNKNPEYPPPREENSRGNY</sequence>
<evidence type="ECO:0000259" key="2">
    <source>
        <dbReference type="PROSITE" id="PS50835"/>
    </source>
</evidence>